<feature type="region of interest" description="Disordered" evidence="1">
    <location>
        <begin position="190"/>
        <end position="212"/>
    </location>
</feature>
<accession>A0A8S1HQL9</accession>
<feature type="region of interest" description="Disordered" evidence="1">
    <location>
        <begin position="482"/>
        <end position="647"/>
    </location>
</feature>
<dbReference type="SMART" id="SM00246">
    <property type="entry name" value="WH2"/>
    <property type="match status" value="2"/>
</dbReference>
<proteinExistence type="predicted"/>
<feature type="compositionally biased region" description="Low complexity" evidence="1">
    <location>
        <begin position="279"/>
        <end position="292"/>
    </location>
</feature>
<dbReference type="AlphaFoldDB" id="A0A8S1HQL9"/>
<dbReference type="Gene3D" id="6.10.280.150">
    <property type="match status" value="1"/>
</dbReference>
<feature type="domain" description="WH2" evidence="3">
    <location>
        <begin position="613"/>
        <end position="630"/>
    </location>
</feature>
<dbReference type="PROSITE" id="PS51082">
    <property type="entry name" value="WH2"/>
    <property type="match status" value="2"/>
</dbReference>
<feature type="compositionally biased region" description="Basic residues" evidence="1">
    <location>
        <begin position="382"/>
        <end position="392"/>
    </location>
</feature>
<evidence type="ECO:0000259" key="3">
    <source>
        <dbReference type="PROSITE" id="PS51082"/>
    </source>
</evidence>
<dbReference type="GO" id="GO:0003779">
    <property type="term" value="F:actin binding"/>
    <property type="evidence" value="ECO:0007669"/>
    <property type="project" value="InterPro"/>
</dbReference>
<feature type="domain" description="WH2" evidence="3">
    <location>
        <begin position="642"/>
        <end position="659"/>
    </location>
</feature>
<evidence type="ECO:0000313" key="4">
    <source>
        <dbReference type="EMBL" id="CAD6197505.1"/>
    </source>
</evidence>
<sequence length="714" mass="77289">MWMVVSEDPNGRIRYKYHNLAATQPIFQPAEYIRSAGFGRGGCLSFPEPSYIAARTIPVQLAKKNYEYEHYDNVANLGGDEFLSFYNTYGAVTDSSNSSSSGEYQEPVYPTSSERTFIPTSHYQRCFVAAVPAESTYYYYRDRQEEQPRVPSPDYSPPLSKNRVRFRLPNEVEPVSKGAFVSSLYTRTPFPEDENPYEEDQSVSLNPDPPPKPKRVLVHRGCPAGKVSVQVNTQGRTTTCELPAFSEDPIYSYFTSGSNSTSESSYAILPSCSSESNSPEYSFSAASSASGTTPPPLPPCPPPIHRLAKSRPVHNLASGVPQVQPSRGLEITQAYGATSRSTAPMPMATGSGITQVGTMPVQLQQPQREKSGGTSGLFGTRRDKKKDKKPRIRKEDISNPTNFQHKAHVGWDQDNGFSNKVYAQDMDQETINVIKAAGFNLDDMNERDRRFATKFIAKNYDKYAKVDGLADVAPALPPQPLNAWNRAPSTPKMKPSLPSVGPAAFSTPAPSAPPAPPRVESHGIAPARPPPPPPGRDRAPSRPLPHVPSTPTLESRPANVPPPPPPPPPALGQSVPAPPPPPPISDAAPPPPPPPPSSTMPTITATLPTAQPGRGNLLAEIQAGKQLRSVKTDQSSDSSAGGRDDVMAQIRQGAQLRHIDAAAEQEKRRSTNAAVGMGGLAGALAKALEERRMNMGIDDSSDDPDSEEKNEWSD</sequence>
<dbReference type="OrthoDB" id="8963340at2759"/>
<keyword evidence="5" id="KW-1185">Reference proteome</keyword>
<reference evidence="4" key="1">
    <citation type="submission" date="2020-10" db="EMBL/GenBank/DDBJ databases">
        <authorList>
            <person name="Kikuchi T."/>
        </authorList>
    </citation>
    <scope>NUCLEOTIDE SEQUENCE</scope>
    <source>
        <strain evidence="4">NKZ352</strain>
    </source>
</reference>
<dbReference type="CDD" id="cd22070">
    <property type="entry name" value="WH2_Pan1-like"/>
    <property type="match status" value="1"/>
</dbReference>
<evidence type="ECO:0000259" key="2">
    <source>
        <dbReference type="PROSITE" id="PS50108"/>
    </source>
</evidence>
<evidence type="ECO:0000256" key="1">
    <source>
        <dbReference type="SAM" id="MobiDB-lite"/>
    </source>
</evidence>
<dbReference type="EMBL" id="CAJGYM010000096">
    <property type="protein sequence ID" value="CAD6197505.1"/>
    <property type="molecule type" value="Genomic_DNA"/>
</dbReference>
<evidence type="ECO:0008006" key="6">
    <source>
        <dbReference type="Google" id="ProtNLM"/>
    </source>
</evidence>
<dbReference type="Pfam" id="PF02205">
    <property type="entry name" value="WH2"/>
    <property type="match status" value="2"/>
</dbReference>
<dbReference type="Proteomes" id="UP000835052">
    <property type="component" value="Unassembled WGS sequence"/>
</dbReference>
<gene>
    <name evidence="4" type="ORF">CAUJ_LOCUS13414</name>
</gene>
<dbReference type="InterPro" id="IPR003124">
    <property type="entry name" value="WH2_dom"/>
</dbReference>
<dbReference type="Gene3D" id="3.90.810.10">
    <property type="entry name" value="CRIB domain"/>
    <property type="match status" value="1"/>
</dbReference>
<feature type="region of interest" description="Disordered" evidence="1">
    <location>
        <begin position="279"/>
        <end position="305"/>
    </location>
</feature>
<comment type="caution">
    <text evidence="4">The sequence shown here is derived from an EMBL/GenBank/DDBJ whole genome shotgun (WGS) entry which is preliminary data.</text>
</comment>
<dbReference type="PROSITE" id="PS50108">
    <property type="entry name" value="CRIB"/>
    <property type="match status" value="1"/>
</dbReference>
<organism evidence="4 5">
    <name type="scientific">Caenorhabditis auriculariae</name>
    <dbReference type="NCBI Taxonomy" id="2777116"/>
    <lineage>
        <taxon>Eukaryota</taxon>
        <taxon>Metazoa</taxon>
        <taxon>Ecdysozoa</taxon>
        <taxon>Nematoda</taxon>
        <taxon>Chromadorea</taxon>
        <taxon>Rhabditida</taxon>
        <taxon>Rhabditina</taxon>
        <taxon>Rhabditomorpha</taxon>
        <taxon>Rhabditoidea</taxon>
        <taxon>Rhabditidae</taxon>
        <taxon>Peloderinae</taxon>
        <taxon>Caenorhabditis</taxon>
    </lineage>
</organism>
<dbReference type="InterPro" id="IPR000095">
    <property type="entry name" value="CRIB_dom"/>
</dbReference>
<feature type="compositionally biased region" description="Pro residues" evidence="1">
    <location>
        <begin position="559"/>
        <end position="598"/>
    </location>
</feature>
<feature type="region of interest" description="Disordered" evidence="1">
    <location>
        <begin position="693"/>
        <end position="714"/>
    </location>
</feature>
<feature type="domain" description="CRIB" evidence="2">
    <location>
        <begin position="397"/>
        <end position="410"/>
    </location>
</feature>
<feature type="compositionally biased region" description="Acidic residues" evidence="1">
    <location>
        <begin position="191"/>
        <end position="201"/>
    </location>
</feature>
<feature type="region of interest" description="Disordered" evidence="1">
    <location>
        <begin position="362"/>
        <end position="411"/>
    </location>
</feature>
<protein>
    <recommendedName>
        <fullName evidence="6">CRIB domain-containing protein</fullName>
    </recommendedName>
</protein>
<feature type="compositionally biased region" description="Pro residues" evidence="1">
    <location>
        <begin position="293"/>
        <end position="304"/>
    </location>
</feature>
<name>A0A8S1HQL9_9PELO</name>
<dbReference type="InterPro" id="IPR036936">
    <property type="entry name" value="CRIB_dom_sf"/>
</dbReference>
<dbReference type="Pfam" id="PF00786">
    <property type="entry name" value="PBD"/>
    <property type="match status" value="1"/>
</dbReference>
<evidence type="ECO:0000313" key="5">
    <source>
        <dbReference type="Proteomes" id="UP000835052"/>
    </source>
</evidence>
<dbReference type="SMART" id="SM00285">
    <property type="entry name" value="PBD"/>
    <property type="match status" value="1"/>
</dbReference>
<dbReference type="CDD" id="cd00132">
    <property type="entry name" value="CRIB"/>
    <property type="match status" value="1"/>
</dbReference>